<dbReference type="EC" id="4.2.1.10" evidence="5 8"/>
<proteinExistence type="inferred from homology"/>
<evidence type="ECO:0000256" key="5">
    <source>
        <dbReference type="ARBA" id="ARBA00012060"/>
    </source>
</evidence>
<dbReference type="PANTHER" id="PTHR21272">
    <property type="entry name" value="CATABOLIC 3-DEHYDROQUINASE"/>
    <property type="match status" value="1"/>
</dbReference>
<protein>
    <recommendedName>
        <fullName evidence="5 8">3-dehydroquinate dehydratase</fullName>
        <shortName evidence="8">3-dehydroquinase</shortName>
        <ecNumber evidence="5 8">4.2.1.10</ecNumber>
    </recommendedName>
    <alternativeName>
        <fullName evidence="8">Type II DHQase</fullName>
    </alternativeName>
</protein>
<feature type="binding site" evidence="8">
    <location>
        <position position="106"/>
    </location>
    <ligand>
        <name>substrate</name>
    </ligand>
</feature>
<dbReference type="InterPro" id="IPR001874">
    <property type="entry name" value="DHquinase_II"/>
</dbReference>
<dbReference type="EMBL" id="BAAAHK010000003">
    <property type="protein sequence ID" value="GAA0930309.1"/>
    <property type="molecule type" value="Genomic_DNA"/>
</dbReference>
<comment type="function">
    <text evidence="8">Catalyzes a trans-dehydration via an enolate intermediate.</text>
</comment>
<feature type="active site" description="Proton acceptor" evidence="8">
    <location>
        <position position="55"/>
    </location>
</feature>
<evidence type="ECO:0000313" key="10">
    <source>
        <dbReference type="Proteomes" id="UP001500542"/>
    </source>
</evidence>
<evidence type="ECO:0000256" key="4">
    <source>
        <dbReference type="ARBA" id="ARBA00011193"/>
    </source>
</evidence>
<sequence length="175" mass="18749">MAGRFADSAQVGTCFAGRWVLSTTLSPVTDADGRRVLVLNGPNLGRLGSREPDVYGATKFADLVSECEKTGAELGLEVEVRQTDDEAELVGWLHEAADTKTPVVLNPAAFTHYSYALRDACAQRTAPLIEIHITNPATREEFRHTSVVAAVATGTIAGFGLDSYRLALRALTTLS</sequence>
<dbReference type="CDD" id="cd00466">
    <property type="entry name" value="DHQase_II"/>
    <property type="match status" value="1"/>
</dbReference>
<feature type="binding site" evidence="8">
    <location>
        <begin position="133"/>
        <end position="134"/>
    </location>
    <ligand>
        <name>substrate</name>
    </ligand>
</feature>
<organism evidence="9 10">
    <name type="scientific">Kribbella koreensis</name>
    <dbReference type="NCBI Taxonomy" id="57909"/>
    <lineage>
        <taxon>Bacteria</taxon>
        <taxon>Bacillati</taxon>
        <taxon>Actinomycetota</taxon>
        <taxon>Actinomycetes</taxon>
        <taxon>Propionibacteriales</taxon>
        <taxon>Kribbellaceae</taxon>
        <taxon>Kribbella</taxon>
    </lineage>
</organism>
<accession>A0ABN1PNK6</accession>
<dbReference type="NCBIfam" id="NF003806">
    <property type="entry name" value="PRK05395.1-3"/>
    <property type="match status" value="1"/>
</dbReference>
<dbReference type="NCBIfam" id="TIGR01088">
    <property type="entry name" value="aroQ"/>
    <property type="match status" value="1"/>
</dbReference>
<comment type="similarity">
    <text evidence="3 8">Belongs to the type-II 3-dehydroquinase family.</text>
</comment>
<comment type="subunit">
    <text evidence="4 8">Homododecamer.</text>
</comment>
<feature type="binding site" evidence="8">
    <location>
        <position position="112"/>
    </location>
    <ligand>
        <name>substrate</name>
    </ligand>
</feature>
<evidence type="ECO:0000256" key="7">
    <source>
        <dbReference type="ARBA" id="ARBA00023239"/>
    </source>
</evidence>
<keyword evidence="6 8" id="KW-0057">Aromatic amino acid biosynthesis</keyword>
<comment type="pathway">
    <text evidence="2 8">Metabolic intermediate biosynthesis; chorismate biosynthesis; chorismate from D-erythrose 4-phosphate and phosphoenolpyruvate: step 3/7.</text>
</comment>
<feature type="site" description="Transition state stabilizer" evidence="8">
    <location>
        <position position="50"/>
    </location>
</feature>
<keyword evidence="8" id="KW-0028">Amino-acid biosynthesis</keyword>
<dbReference type="Pfam" id="PF01220">
    <property type="entry name" value="DHquinase_II"/>
    <property type="match status" value="1"/>
</dbReference>
<reference evidence="9 10" key="1">
    <citation type="journal article" date="2019" name="Int. J. Syst. Evol. Microbiol.">
        <title>The Global Catalogue of Microorganisms (GCM) 10K type strain sequencing project: providing services to taxonomists for standard genome sequencing and annotation.</title>
        <authorList>
            <consortium name="The Broad Institute Genomics Platform"/>
            <consortium name="The Broad Institute Genome Sequencing Center for Infectious Disease"/>
            <person name="Wu L."/>
            <person name="Ma J."/>
        </authorList>
    </citation>
    <scope>NUCLEOTIDE SEQUENCE [LARGE SCALE GENOMIC DNA]</scope>
    <source>
        <strain evidence="9 10">JCM 10977</strain>
    </source>
</reference>
<dbReference type="Gene3D" id="3.40.50.9100">
    <property type="entry name" value="Dehydroquinase, class II"/>
    <property type="match status" value="1"/>
</dbReference>
<comment type="catalytic activity">
    <reaction evidence="1 8">
        <text>3-dehydroquinate = 3-dehydroshikimate + H2O</text>
        <dbReference type="Rhea" id="RHEA:21096"/>
        <dbReference type="ChEBI" id="CHEBI:15377"/>
        <dbReference type="ChEBI" id="CHEBI:16630"/>
        <dbReference type="ChEBI" id="CHEBI:32364"/>
        <dbReference type="EC" id="4.2.1.10"/>
    </reaction>
</comment>
<feature type="binding site" evidence="8">
    <location>
        <position position="119"/>
    </location>
    <ligand>
        <name>substrate</name>
    </ligand>
</feature>
<dbReference type="HAMAP" id="MF_00169">
    <property type="entry name" value="AroQ"/>
    <property type="match status" value="1"/>
</dbReference>
<evidence type="ECO:0000256" key="1">
    <source>
        <dbReference type="ARBA" id="ARBA00001864"/>
    </source>
</evidence>
<evidence type="ECO:0000313" key="9">
    <source>
        <dbReference type="EMBL" id="GAA0930309.1"/>
    </source>
</evidence>
<feature type="active site" description="Proton donor" evidence="8">
    <location>
        <position position="132"/>
    </location>
</feature>
<dbReference type="NCBIfam" id="NF003805">
    <property type="entry name" value="PRK05395.1-2"/>
    <property type="match status" value="1"/>
</dbReference>
<evidence type="ECO:0000256" key="2">
    <source>
        <dbReference type="ARBA" id="ARBA00004902"/>
    </source>
</evidence>
<dbReference type="PANTHER" id="PTHR21272:SF3">
    <property type="entry name" value="CATABOLIC 3-DEHYDROQUINASE"/>
    <property type="match status" value="1"/>
</dbReference>
<dbReference type="Proteomes" id="UP001500542">
    <property type="component" value="Unassembled WGS sequence"/>
</dbReference>
<dbReference type="InterPro" id="IPR018509">
    <property type="entry name" value="DHquinase_II_CS"/>
</dbReference>
<evidence type="ECO:0000256" key="6">
    <source>
        <dbReference type="ARBA" id="ARBA00023141"/>
    </source>
</evidence>
<feature type="binding site" evidence="8">
    <location>
        <position position="143"/>
    </location>
    <ligand>
        <name>substrate</name>
    </ligand>
</feature>
<keyword evidence="10" id="KW-1185">Reference proteome</keyword>
<name>A0ABN1PNK6_9ACTN</name>
<dbReference type="InterPro" id="IPR036441">
    <property type="entry name" value="DHquinase_II_sf"/>
</dbReference>
<dbReference type="PROSITE" id="PS01029">
    <property type="entry name" value="DEHYDROQUINASE_II"/>
    <property type="match status" value="1"/>
</dbReference>
<evidence type="ECO:0000256" key="8">
    <source>
        <dbReference type="HAMAP-Rule" id="MF_00169"/>
    </source>
</evidence>
<dbReference type="SUPFAM" id="SSF52304">
    <property type="entry name" value="Type II 3-dehydroquinate dehydratase"/>
    <property type="match status" value="1"/>
</dbReference>
<evidence type="ECO:0000256" key="3">
    <source>
        <dbReference type="ARBA" id="ARBA00011037"/>
    </source>
</evidence>
<dbReference type="NCBIfam" id="NF003807">
    <property type="entry name" value="PRK05395.1-4"/>
    <property type="match status" value="1"/>
</dbReference>
<gene>
    <name evidence="8 9" type="primary">aroQ</name>
    <name evidence="9" type="ORF">GCM10009554_13290</name>
</gene>
<keyword evidence="7 8" id="KW-0456">Lyase</keyword>
<comment type="caution">
    <text evidence="9">The sequence shown here is derived from an EMBL/GenBank/DDBJ whole genome shotgun (WGS) entry which is preliminary data.</text>
</comment>